<gene>
    <name evidence="2" type="ORF">FSB_LOCUS42636</name>
</gene>
<evidence type="ECO:0000256" key="1">
    <source>
        <dbReference type="SAM" id="Phobius"/>
    </source>
</evidence>
<keyword evidence="1" id="KW-1133">Transmembrane helix</keyword>
<proteinExistence type="predicted"/>
<dbReference type="EMBL" id="OIVN01003990">
    <property type="protein sequence ID" value="SPD14754.1"/>
    <property type="molecule type" value="Genomic_DNA"/>
</dbReference>
<organism evidence="2">
    <name type="scientific">Fagus sylvatica</name>
    <name type="common">Beechnut</name>
    <dbReference type="NCBI Taxonomy" id="28930"/>
    <lineage>
        <taxon>Eukaryota</taxon>
        <taxon>Viridiplantae</taxon>
        <taxon>Streptophyta</taxon>
        <taxon>Embryophyta</taxon>
        <taxon>Tracheophyta</taxon>
        <taxon>Spermatophyta</taxon>
        <taxon>Magnoliopsida</taxon>
        <taxon>eudicotyledons</taxon>
        <taxon>Gunneridae</taxon>
        <taxon>Pentapetalae</taxon>
        <taxon>rosids</taxon>
        <taxon>fabids</taxon>
        <taxon>Fagales</taxon>
        <taxon>Fagaceae</taxon>
        <taxon>Fagus</taxon>
    </lineage>
</organism>
<protein>
    <submittedName>
        <fullName evidence="2">Uncharacterized protein</fullName>
    </submittedName>
</protein>
<sequence length="87" mass="9253">MAQTNPPPTESLSPSPVSIFLHLSQLAAPTVSSLIVHPYPTGPVKPPPKKLELLETARILFGLLVQIFTIGTTISLIGNMSPPKRAS</sequence>
<reference evidence="2" key="1">
    <citation type="submission" date="2018-02" db="EMBL/GenBank/DDBJ databases">
        <authorList>
            <person name="Cohen D.B."/>
            <person name="Kent A.D."/>
        </authorList>
    </citation>
    <scope>NUCLEOTIDE SEQUENCE</scope>
</reference>
<accession>A0A2N9HST2</accession>
<evidence type="ECO:0000313" key="2">
    <source>
        <dbReference type="EMBL" id="SPD14754.1"/>
    </source>
</evidence>
<feature type="transmembrane region" description="Helical" evidence="1">
    <location>
        <begin position="59"/>
        <end position="78"/>
    </location>
</feature>
<dbReference type="AlphaFoldDB" id="A0A2N9HST2"/>
<name>A0A2N9HST2_FAGSY</name>
<keyword evidence="1" id="KW-0472">Membrane</keyword>
<keyword evidence="1" id="KW-0812">Transmembrane</keyword>